<name>A0A6J7LGR0_9ZZZZ</name>
<protein>
    <submittedName>
        <fullName evidence="2">Unannotated protein</fullName>
    </submittedName>
</protein>
<evidence type="ECO:0000256" key="1">
    <source>
        <dbReference type="SAM" id="Phobius"/>
    </source>
</evidence>
<evidence type="ECO:0000313" key="2">
    <source>
        <dbReference type="EMBL" id="CAB4966825.1"/>
    </source>
</evidence>
<keyword evidence="1" id="KW-1133">Transmembrane helix</keyword>
<dbReference type="AlphaFoldDB" id="A0A6J7LGR0"/>
<keyword evidence="1" id="KW-0812">Transmembrane</keyword>
<feature type="transmembrane region" description="Helical" evidence="1">
    <location>
        <begin position="61"/>
        <end position="86"/>
    </location>
</feature>
<keyword evidence="1" id="KW-0472">Membrane</keyword>
<sequence>MAFRCGGYNFLMGPMAIRARLARTDQRLIALLAVLVLAGSVVVHHGAPAMASMGHERGDHQMAAAAMCIGAIAATIAIVGLITTVVRRRRSRIPRPALVVPAVVLRLVPHAPVPRARSSPLYLEYAVLRR</sequence>
<reference evidence="2" key="1">
    <citation type="submission" date="2020-05" db="EMBL/GenBank/DDBJ databases">
        <authorList>
            <person name="Chiriac C."/>
            <person name="Salcher M."/>
            <person name="Ghai R."/>
            <person name="Kavagutti S V."/>
        </authorList>
    </citation>
    <scope>NUCLEOTIDE SEQUENCE</scope>
</reference>
<gene>
    <name evidence="2" type="ORF">UFOPK3662_03917</name>
</gene>
<accession>A0A6J7LGR0</accession>
<dbReference type="EMBL" id="CAFBMW010000066">
    <property type="protein sequence ID" value="CAB4966825.1"/>
    <property type="molecule type" value="Genomic_DNA"/>
</dbReference>
<organism evidence="2">
    <name type="scientific">freshwater metagenome</name>
    <dbReference type="NCBI Taxonomy" id="449393"/>
    <lineage>
        <taxon>unclassified sequences</taxon>
        <taxon>metagenomes</taxon>
        <taxon>ecological metagenomes</taxon>
    </lineage>
</organism>
<proteinExistence type="predicted"/>